<reference evidence="1" key="1">
    <citation type="submission" date="2020-06" db="EMBL/GenBank/DDBJ databases">
        <title>WGS assembly of Ceratodon purpureus strain R40.</title>
        <authorList>
            <person name="Carey S.B."/>
            <person name="Jenkins J."/>
            <person name="Shu S."/>
            <person name="Lovell J.T."/>
            <person name="Sreedasyam A."/>
            <person name="Maumus F."/>
            <person name="Tiley G.P."/>
            <person name="Fernandez-Pozo N."/>
            <person name="Barry K."/>
            <person name="Chen C."/>
            <person name="Wang M."/>
            <person name="Lipzen A."/>
            <person name="Daum C."/>
            <person name="Saski C.A."/>
            <person name="Payton A.C."/>
            <person name="Mcbreen J.C."/>
            <person name="Conrad R.E."/>
            <person name="Kollar L.M."/>
            <person name="Olsson S."/>
            <person name="Huttunen S."/>
            <person name="Landis J.B."/>
            <person name="Wickett N.J."/>
            <person name="Johnson M.G."/>
            <person name="Rensing S.A."/>
            <person name="Grimwood J."/>
            <person name="Schmutz J."/>
            <person name="Mcdaniel S.F."/>
        </authorList>
    </citation>
    <scope>NUCLEOTIDE SEQUENCE</scope>
    <source>
        <strain evidence="1">R40</strain>
    </source>
</reference>
<evidence type="ECO:0000313" key="1">
    <source>
        <dbReference type="EMBL" id="KAG0561892.1"/>
    </source>
</evidence>
<dbReference type="Gene3D" id="2.120.10.80">
    <property type="entry name" value="Kelch-type beta propeller"/>
    <property type="match status" value="1"/>
</dbReference>
<sequence>MEIGRAAKRLRSEVAPMGEECEVRVGENAVSVSGQIMAGLPDHLAMECLARVPLASLRGVSKGWQSVIYDPYFQSLRESKGVGQLEWVYTLVQTGENQFKWRAFDPFALQWHDLPAPPNAMEFQLFNPGCIGVSYSVQCASTRNKLVMVAGLKAKRDNLPRMTMEPALDHPYVFDTRTCEWSQGAPFTVPRKWCVCGVTGENLYVASGSGKDWDRELSKSAEVYNLESKQWTKLQNLSSSKFSGEAMNAVSDSGKLYFVSGRGVFSKDGVVYDVATDSWSEMAPGLKRGWTGPCVVVNGRFYLLETPAGKLKVYDVEKDEWETVLVDPLLQNLEVFVGTNGKIVAIEPLKEKDGEPASGGSVLRVIDIASSDVPFIFDIPVEEGQLVSLQVLSMMHMGSPHQ</sequence>
<keyword evidence="2" id="KW-1185">Reference proteome</keyword>
<dbReference type="Proteomes" id="UP000822688">
    <property type="component" value="Chromosome 9"/>
</dbReference>
<dbReference type="PANTHER" id="PTHR47590:SF7">
    <property type="entry name" value="OS06G0711700 PROTEIN"/>
    <property type="match status" value="1"/>
</dbReference>
<name>A0A8T0GYC0_CERPU</name>
<dbReference type="InterPro" id="IPR015915">
    <property type="entry name" value="Kelch-typ_b-propeller"/>
</dbReference>
<dbReference type="Pfam" id="PF01344">
    <property type="entry name" value="Kelch_1"/>
    <property type="match status" value="1"/>
</dbReference>
<accession>A0A8T0GYC0</accession>
<evidence type="ECO:0008006" key="3">
    <source>
        <dbReference type="Google" id="ProtNLM"/>
    </source>
</evidence>
<dbReference type="InterPro" id="IPR036047">
    <property type="entry name" value="F-box-like_dom_sf"/>
</dbReference>
<dbReference type="OrthoDB" id="1899182at2759"/>
<comment type="caution">
    <text evidence="1">The sequence shown here is derived from an EMBL/GenBank/DDBJ whole genome shotgun (WGS) entry which is preliminary data.</text>
</comment>
<dbReference type="EMBL" id="CM026430">
    <property type="protein sequence ID" value="KAG0561892.1"/>
    <property type="molecule type" value="Genomic_DNA"/>
</dbReference>
<protein>
    <recommendedName>
        <fullName evidence="3">F-box domain-containing protein</fullName>
    </recommendedName>
</protein>
<dbReference type="AlphaFoldDB" id="A0A8T0GYC0"/>
<evidence type="ECO:0000313" key="2">
    <source>
        <dbReference type="Proteomes" id="UP000822688"/>
    </source>
</evidence>
<dbReference type="PANTHER" id="PTHR47590">
    <property type="entry name" value="F-BOX/KELCH-REPEAT PROTEIN SKIP25"/>
    <property type="match status" value="1"/>
</dbReference>
<dbReference type="SUPFAM" id="SSF117281">
    <property type="entry name" value="Kelch motif"/>
    <property type="match status" value="1"/>
</dbReference>
<dbReference type="InterPro" id="IPR006652">
    <property type="entry name" value="Kelch_1"/>
</dbReference>
<dbReference type="SUPFAM" id="SSF81383">
    <property type="entry name" value="F-box domain"/>
    <property type="match status" value="1"/>
</dbReference>
<gene>
    <name evidence="1" type="ORF">KC19_9G101200</name>
</gene>
<proteinExistence type="predicted"/>
<organism evidence="1 2">
    <name type="scientific">Ceratodon purpureus</name>
    <name type="common">Fire moss</name>
    <name type="synonym">Dicranum purpureum</name>
    <dbReference type="NCBI Taxonomy" id="3225"/>
    <lineage>
        <taxon>Eukaryota</taxon>
        <taxon>Viridiplantae</taxon>
        <taxon>Streptophyta</taxon>
        <taxon>Embryophyta</taxon>
        <taxon>Bryophyta</taxon>
        <taxon>Bryophytina</taxon>
        <taxon>Bryopsida</taxon>
        <taxon>Dicranidae</taxon>
        <taxon>Pseudoditrichales</taxon>
        <taxon>Ditrichaceae</taxon>
        <taxon>Ceratodon</taxon>
    </lineage>
</organism>